<dbReference type="OrthoDB" id="9807384at2"/>
<comment type="caution">
    <text evidence="3">The sequence shown here is derived from an EMBL/GenBank/DDBJ whole genome shotgun (WGS) entry which is preliminary data.</text>
</comment>
<dbReference type="AlphaFoldDB" id="A0A255ZMZ1"/>
<keyword evidence="1" id="KW-0812">Transmembrane</keyword>
<accession>A0A255ZMZ1</accession>
<feature type="chain" id="PRO_5012852652" description="DUF4381 domain-containing protein" evidence="2">
    <location>
        <begin position="19"/>
        <end position="541"/>
    </location>
</feature>
<evidence type="ECO:0000256" key="2">
    <source>
        <dbReference type="SAM" id="SignalP"/>
    </source>
</evidence>
<evidence type="ECO:0008006" key="5">
    <source>
        <dbReference type="Google" id="ProtNLM"/>
    </source>
</evidence>
<keyword evidence="1" id="KW-0472">Membrane</keyword>
<evidence type="ECO:0000313" key="4">
    <source>
        <dbReference type="Proteomes" id="UP000216035"/>
    </source>
</evidence>
<keyword evidence="1" id="KW-1133">Transmembrane helix</keyword>
<organism evidence="3 4">
    <name type="scientific">Flavobacterium aurantiibacter</name>
    <dbReference type="NCBI Taxonomy" id="2023067"/>
    <lineage>
        <taxon>Bacteria</taxon>
        <taxon>Pseudomonadati</taxon>
        <taxon>Bacteroidota</taxon>
        <taxon>Flavobacteriia</taxon>
        <taxon>Flavobacteriales</taxon>
        <taxon>Flavobacteriaceae</taxon>
        <taxon>Flavobacterium</taxon>
    </lineage>
</organism>
<keyword evidence="2" id="KW-0732">Signal</keyword>
<dbReference type="Proteomes" id="UP000216035">
    <property type="component" value="Unassembled WGS sequence"/>
</dbReference>
<evidence type="ECO:0000256" key="1">
    <source>
        <dbReference type="SAM" id="Phobius"/>
    </source>
</evidence>
<keyword evidence="4" id="KW-1185">Reference proteome</keyword>
<reference evidence="3 4" key="1">
    <citation type="submission" date="2017-07" db="EMBL/GenBank/DDBJ databases">
        <title>Flavobacterium cyanobacteriorum sp. nov., isolated from cyanobacterial aggregates in a eutrophic lake.</title>
        <authorList>
            <person name="Cai H."/>
        </authorList>
    </citation>
    <scope>NUCLEOTIDE SEQUENCE [LARGE SCALE GENOMIC DNA]</scope>
    <source>
        <strain evidence="3 4">TH167</strain>
    </source>
</reference>
<feature type="signal peptide" evidence="2">
    <location>
        <begin position="1"/>
        <end position="18"/>
    </location>
</feature>
<sequence>MRSLRILFLILASIPVFGQQTTVQMSVDSTAKKIGAEFRVTVRTTVDTADIVKFPVAPRFGNLEVIRNYKVDTIENGAKFELIKRYGLTQFDQGKYVIPKLPVKINGEVYFTDAIPIEVAVVKVDTLKQKMFDIKTVVGPEGSTDWSLLWLLLVVVILLAIAIWYAKQKKAAASLEKVVVYKTPIDKATNLLKSLESKQLWQKGEVKAYYSELTDIARTYIEEEIKIPALESTTAELIVALKNVAKQKKYKLSADTLEDLKQVLMQADLVKFAKSKPLEFEIEADKQRIEKTIVTLHQAIPEEILEEESPVEELQESRAAKKRRKRQVRMLVAASIGAIALCLGTWIAISGYTEVKDTLLFNRGKILLEGEWIKSEYGYPGITIETPTVLKREKKTLLNAAQPAQIANMQSFSSGDFSDAFSISISTLTSKDTTQIPLDKILEETLQRLERNNARNIIGDQGEFTTPNGISGLRGIGTFSQINTLTNKSTKYYYELFIFNQEGGIQKILLAHPEGDSYGKKIAERVINSIELRQLNNNAGN</sequence>
<evidence type="ECO:0000313" key="3">
    <source>
        <dbReference type="EMBL" id="OYQ42284.1"/>
    </source>
</evidence>
<proteinExistence type="predicted"/>
<gene>
    <name evidence="3" type="ORF">CHX27_12345</name>
</gene>
<feature type="transmembrane region" description="Helical" evidence="1">
    <location>
        <begin position="328"/>
        <end position="349"/>
    </location>
</feature>
<dbReference type="EMBL" id="NOXX01000215">
    <property type="protein sequence ID" value="OYQ42284.1"/>
    <property type="molecule type" value="Genomic_DNA"/>
</dbReference>
<name>A0A255ZMZ1_9FLAO</name>
<protein>
    <recommendedName>
        <fullName evidence="5">DUF4381 domain-containing protein</fullName>
    </recommendedName>
</protein>
<feature type="transmembrane region" description="Helical" evidence="1">
    <location>
        <begin position="146"/>
        <end position="166"/>
    </location>
</feature>